<dbReference type="PROSITE" id="PS51206">
    <property type="entry name" value="SF3_HELICASE_1"/>
    <property type="match status" value="1"/>
</dbReference>
<comment type="caution">
    <text evidence="5">The sequence shown here is derived from an EMBL/GenBank/DDBJ whole genome shotgun (WGS) entry which is preliminary data.</text>
</comment>
<keyword evidence="3" id="KW-0067">ATP-binding</keyword>
<name>A0AAV2Z9T2_9STRA</name>
<evidence type="ECO:0000256" key="3">
    <source>
        <dbReference type="ARBA" id="ARBA00022840"/>
    </source>
</evidence>
<dbReference type="GO" id="GO:0016787">
    <property type="term" value="F:hydrolase activity"/>
    <property type="evidence" value="ECO:0007669"/>
    <property type="project" value="UniProtKB-KW"/>
</dbReference>
<organism evidence="5 6">
    <name type="scientific">Lagenidium giganteum</name>
    <dbReference type="NCBI Taxonomy" id="4803"/>
    <lineage>
        <taxon>Eukaryota</taxon>
        <taxon>Sar</taxon>
        <taxon>Stramenopiles</taxon>
        <taxon>Oomycota</taxon>
        <taxon>Peronosporomycetes</taxon>
        <taxon>Pythiales</taxon>
        <taxon>Pythiaceae</taxon>
    </lineage>
</organism>
<keyword evidence="1" id="KW-0547">Nucleotide-binding</keyword>
<protein>
    <recommendedName>
        <fullName evidence="4">SF3 helicase domain-containing protein</fullName>
    </recommendedName>
</protein>
<dbReference type="InterPro" id="IPR045455">
    <property type="entry name" value="NrS-1_pol-like_helicase"/>
</dbReference>
<dbReference type="InterPro" id="IPR051620">
    <property type="entry name" value="ORF904-like_C"/>
</dbReference>
<keyword evidence="2" id="KW-0378">Hydrolase</keyword>
<dbReference type="GO" id="GO:0005524">
    <property type="term" value="F:ATP binding"/>
    <property type="evidence" value="ECO:0007669"/>
    <property type="project" value="UniProtKB-KW"/>
</dbReference>
<evidence type="ECO:0000313" key="6">
    <source>
        <dbReference type="Proteomes" id="UP001146120"/>
    </source>
</evidence>
<dbReference type="Proteomes" id="UP001146120">
    <property type="component" value="Unassembled WGS sequence"/>
</dbReference>
<evidence type="ECO:0000256" key="2">
    <source>
        <dbReference type="ARBA" id="ARBA00022801"/>
    </source>
</evidence>
<accession>A0AAV2Z9T2</accession>
<reference evidence="5" key="1">
    <citation type="submission" date="2022-11" db="EMBL/GenBank/DDBJ databases">
        <authorList>
            <person name="Morgan W.R."/>
            <person name="Tartar A."/>
        </authorList>
    </citation>
    <scope>NUCLEOTIDE SEQUENCE</scope>
    <source>
        <strain evidence="5">ARSEF 373</strain>
    </source>
</reference>
<evidence type="ECO:0000259" key="4">
    <source>
        <dbReference type="PROSITE" id="PS51206"/>
    </source>
</evidence>
<sequence>MNTDYYYTYKYSDPKVFLNHIFANDESYQLSSKKESDQLLFFIKYTVHPGFAFMALDHNYIGFSNGVYDLSTASVSNATDVPKGIQVRKYINQKFEITETPLFDKYFSFQFTEEEDREFIYFLIGRCLTVLDDEFDFMLMIHGQGGSGKSLLANLIKYAFGQDQIGLLSNAMQEEFGLSEFAMKQIVCCDDMPHNIARTLPRSDFLSMMTRGSISCPGKSSIEMRDWNIPTRINSNHMPNYKDEAGEIVRRLMIVEFGKQVPDDEVDVELEQKIKEQEFATFLHRCRLKYIEFKDKYTSNKKVTAFAPQSFIERSNEFRETANNSYGFAMGNVAYEEGAEISRSEMRRHLLVWMQEKFGLDKLPKEQLKPQEIERAHSKIKYVEMKICTHCGNKHTKDCCKQYECIARSTKRYFFHAKIVSLTIE</sequence>
<dbReference type="InterPro" id="IPR014015">
    <property type="entry name" value="Helicase_SF3_DNA-vir"/>
</dbReference>
<reference evidence="5" key="2">
    <citation type="journal article" date="2023" name="Microbiol Resour">
        <title>Decontamination and Annotation of the Draft Genome Sequence of the Oomycete Lagenidium giganteum ARSEF 373.</title>
        <authorList>
            <person name="Morgan W.R."/>
            <person name="Tartar A."/>
        </authorList>
    </citation>
    <scope>NUCLEOTIDE SEQUENCE</scope>
    <source>
        <strain evidence="5">ARSEF 373</strain>
    </source>
</reference>
<dbReference type="InterPro" id="IPR027417">
    <property type="entry name" value="P-loop_NTPase"/>
</dbReference>
<dbReference type="PANTHER" id="PTHR35372">
    <property type="entry name" value="ATP BINDING PROTEIN-RELATED"/>
    <property type="match status" value="1"/>
</dbReference>
<evidence type="ECO:0000256" key="1">
    <source>
        <dbReference type="ARBA" id="ARBA00022741"/>
    </source>
</evidence>
<keyword evidence="6" id="KW-1185">Reference proteome</keyword>
<dbReference type="Gene3D" id="3.40.50.300">
    <property type="entry name" value="P-loop containing nucleotide triphosphate hydrolases"/>
    <property type="match status" value="1"/>
</dbReference>
<dbReference type="Pfam" id="PF19263">
    <property type="entry name" value="DUF5906"/>
    <property type="match status" value="1"/>
</dbReference>
<feature type="domain" description="SF3 helicase" evidence="4">
    <location>
        <begin position="115"/>
        <end position="270"/>
    </location>
</feature>
<evidence type="ECO:0000313" key="5">
    <source>
        <dbReference type="EMBL" id="DBA03076.1"/>
    </source>
</evidence>
<dbReference type="AlphaFoldDB" id="A0AAV2Z9T2"/>
<dbReference type="PANTHER" id="PTHR35372:SF2">
    <property type="entry name" value="SF3 HELICASE DOMAIN-CONTAINING PROTEIN"/>
    <property type="match status" value="1"/>
</dbReference>
<dbReference type="EMBL" id="DAKRPA010000023">
    <property type="protein sequence ID" value="DBA03076.1"/>
    <property type="molecule type" value="Genomic_DNA"/>
</dbReference>
<dbReference type="SUPFAM" id="SSF52540">
    <property type="entry name" value="P-loop containing nucleoside triphosphate hydrolases"/>
    <property type="match status" value="1"/>
</dbReference>
<gene>
    <name evidence="5" type="ORF">N0F65_003323</name>
</gene>
<proteinExistence type="predicted"/>